<sequence>MNIPAHNIRGFTLIEVLVSVAIFSVVMTIALGALLAMSESDRKAQTLKSVINNLNFSLDSLSRAARIGTNYHCDASVGTFSTPRDCAVTPASSFAFQAGDSSTTYFCLGNSSTCSTTGTAILRSIAGGALVPITSGEVRISSLNFYVTGSSSADALQPKVTILVSGTVVVSGTQTSQFNLQTSVTQRVYDQ</sequence>
<dbReference type="Proteomes" id="UP000178585">
    <property type="component" value="Unassembled WGS sequence"/>
</dbReference>
<evidence type="ECO:0000313" key="2">
    <source>
        <dbReference type="EMBL" id="OGC86299.1"/>
    </source>
</evidence>
<dbReference type="AlphaFoldDB" id="A0A1F4XX85"/>
<dbReference type="STRING" id="1797245.A2949_00260"/>
<keyword evidence="1" id="KW-1133">Transmembrane helix</keyword>
<dbReference type="SUPFAM" id="SSF54523">
    <property type="entry name" value="Pili subunits"/>
    <property type="match status" value="1"/>
</dbReference>
<evidence type="ECO:0000313" key="3">
    <source>
        <dbReference type="Proteomes" id="UP000178585"/>
    </source>
</evidence>
<dbReference type="Pfam" id="PF07963">
    <property type="entry name" value="N_methyl"/>
    <property type="match status" value="1"/>
</dbReference>
<protein>
    <recommendedName>
        <fullName evidence="4">Prepilin-type N-terminal cleavage/methylation domain-containing protein</fullName>
    </recommendedName>
</protein>
<keyword evidence="1" id="KW-0472">Membrane</keyword>
<accession>A0A1F4XX85</accession>
<comment type="caution">
    <text evidence="2">The sequence shown here is derived from an EMBL/GenBank/DDBJ whole genome shotgun (WGS) entry which is preliminary data.</text>
</comment>
<feature type="transmembrane region" description="Helical" evidence="1">
    <location>
        <begin position="12"/>
        <end position="36"/>
    </location>
</feature>
<reference evidence="2 3" key="1">
    <citation type="journal article" date="2016" name="Nat. Commun.">
        <title>Thousands of microbial genomes shed light on interconnected biogeochemical processes in an aquifer system.</title>
        <authorList>
            <person name="Anantharaman K."/>
            <person name="Brown C.T."/>
            <person name="Hug L.A."/>
            <person name="Sharon I."/>
            <person name="Castelle C.J."/>
            <person name="Probst A.J."/>
            <person name="Thomas B.C."/>
            <person name="Singh A."/>
            <person name="Wilkins M.J."/>
            <person name="Karaoz U."/>
            <person name="Brodie E.L."/>
            <person name="Williams K.H."/>
            <person name="Hubbard S.S."/>
            <person name="Banfield J.F."/>
        </authorList>
    </citation>
    <scope>NUCLEOTIDE SEQUENCE [LARGE SCALE GENOMIC DNA]</scope>
</reference>
<evidence type="ECO:0000256" key="1">
    <source>
        <dbReference type="SAM" id="Phobius"/>
    </source>
</evidence>
<name>A0A1F4XX85_9BACT</name>
<dbReference type="InterPro" id="IPR045584">
    <property type="entry name" value="Pilin-like"/>
</dbReference>
<dbReference type="Gene3D" id="3.30.700.10">
    <property type="entry name" value="Glycoprotein, Type 4 Pilin"/>
    <property type="match status" value="1"/>
</dbReference>
<dbReference type="EMBL" id="MEWZ01000026">
    <property type="protein sequence ID" value="OGC86299.1"/>
    <property type="molecule type" value="Genomic_DNA"/>
</dbReference>
<keyword evidence="1" id="KW-0812">Transmembrane</keyword>
<dbReference type="PROSITE" id="PS00409">
    <property type="entry name" value="PROKAR_NTER_METHYL"/>
    <property type="match status" value="1"/>
</dbReference>
<evidence type="ECO:0008006" key="4">
    <source>
        <dbReference type="Google" id="ProtNLM"/>
    </source>
</evidence>
<gene>
    <name evidence="2" type="ORF">A2949_00260</name>
</gene>
<dbReference type="NCBIfam" id="TIGR02532">
    <property type="entry name" value="IV_pilin_GFxxxE"/>
    <property type="match status" value="1"/>
</dbReference>
<proteinExistence type="predicted"/>
<organism evidence="2 3">
    <name type="scientific">Candidatus Adlerbacteria bacterium RIFCSPLOWO2_01_FULL_54_21b</name>
    <dbReference type="NCBI Taxonomy" id="1797245"/>
    <lineage>
        <taxon>Bacteria</taxon>
        <taxon>Candidatus Adleribacteriota</taxon>
    </lineage>
</organism>
<dbReference type="InterPro" id="IPR012902">
    <property type="entry name" value="N_methyl_site"/>
</dbReference>